<dbReference type="Proteomes" id="UP000423257">
    <property type="component" value="Unassembled WGS sequence"/>
</dbReference>
<name>A0A2L1J6P8_9PSED</name>
<gene>
    <name evidence="2" type="ORF">CYL20_06040</name>
    <name evidence="3" type="ORF">F7R03_04520</name>
</gene>
<feature type="compositionally biased region" description="Basic residues" evidence="1">
    <location>
        <begin position="1"/>
        <end position="10"/>
    </location>
</feature>
<evidence type="ECO:0000313" key="2">
    <source>
        <dbReference type="EMBL" id="AVE04121.1"/>
    </source>
</evidence>
<evidence type="ECO:0000313" key="3">
    <source>
        <dbReference type="EMBL" id="KAB0568845.1"/>
    </source>
</evidence>
<evidence type="ECO:0000313" key="4">
    <source>
        <dbReference type="Proteomes" id="UP000237830"/>
    </source>
</evidence>
<dbReference type="EMBL" id="CP025494">
    <property type="protein sequence ID" value="AVE04121.1"/>
    <property type="molecule type" value="Genomic_DNA"/>
</dbReference>
<reference evidence="2 4" key="1">
    <citation type="submission" date="2017-12" db="EMBL/GenBank/DDBJ databases">
        <title>Genome sequence of Pseudomonas palleroniana MAB3.</title>
        <authorList>
            <person name="Nascimento F.X."/>
        </authorList>
    </citation>
    <scope>NUCLEOTIDE SEQUENCE [LARGE SCALE GENOMIC DNA]</scope>
    <source>
        <strain evidence="2 4">MAB3</strain>
    </source>
</reference>
<feature type="compositionally biased region" description="Low complexity" evidence="1">
    <location>
        <begin position="13"/>
        <end position="34"/>
    </location>
</feature>
<proteinExistence type="predicted"/>
<feature type="region of interest" description="Disordered" evidence="1">
    <location>
        <begin position="1"/>
        <end position="40"/>
    </location>
</feature>
<sequence>MRPGPRRRGCGSRGIRGFRAGSSGSRAKGSQKAADYTDHAADHQSRALMCINMPPDGQQL</sequence>
<protein>
    <submittedName>
        <fullName evidence="2">Uncharacterized protein</fullName>
    </submittedName>
</protein>
<organism evidence="2 4">
    <name type="scientific">Pseudomonas palleroniana</name>
    <dbReference type="NCBI Taxonomy" id="191390"/>
    <lineage>
        <taxon>Bacteria</taxon>
        <taxon>Pseudomonadati</taxon>
        <taxon>Pseudomonadota</taxon>
        <taxon>Gammaproteobacteria</taxon>
        <taxon>Pseudomonadales</taxon>
        <taxon>Pseudomonadaceae</taxon>
        <taxon>Pseudomonas</taxon>
    </lineage>
</organism>
<dbReference type="AlphaFoldDB" id="A0A2L1J6P8"/>
<accession>A0A2L1J6P8</accession>
<reference evidence="3 5" key="2">
    <citation type="submission" date="2019-09" db="EMBL/GenBank/DDBJ databases">
        <title>Draft genome sequences of 48 bacterial type strains from the CCUG.</title>
        <authorList>
            <person name="Tunovic T."/>
            <person name="Pineiro-Iglesias B."/>
            <person name="Unosson C."/>
            <person name="Inganas E."/>
            <person name="Ohlen M."/>
            <person name="Cardew S."/>
            <person name="Jensie-Markopoulos S."/>
            <person name="Salva-Serra F."/>
            <person name="Jaen-Luchoro D."/>
            <person name="Karlsson R."/>
            <person name="Svensson-Stadler L."/>
            <person name="Chun J."/>
            <person name="Moore E."/>
        </authorList>
    </citation>
    <scope>NUCLEOTIDE SEQUENCE [LARGE SCALE GENOMIC DNA]</scope>
    <source>
        <strain evidence="3 5">CCUG 51524</strain>
    </source>
</reference>
<evidence type="ECO:0000256" key="1">
    <source>
        <dbReference type="SAM" id="MobiDB-lite"/>
    </source>
</evidence>
<evidence type="ECO:0000313" key="5">
    <source>
        <dbReference type="Proteomes" id="UP000423257"/>
    </source>
</evidence>
<dbReference type="Proteomes" id="UP000237830">
    <property type="component" value="Chromosome"/>
</dbReference>
<dbReference type="EMBL" id="VZPQ01000002">
    <property type="protein sequence ID" value="KAB0568845.1"/>
    <property type="molecule type" value="Genomic_DNA"/>
</dbReference>